<reference evidence="1 2" key="1">
    <citation type="journal article" date="2019" name="Environ. Microbiol.">
        <title>At the nexus of three kingdoms: the genome of the mycorrhizal fungus Gigaspora margarita provides insights into plant, endobacterial and fungal interactions.</title>
        <authorList>
            <person name="Venice F."/>
            <person name="Ghignone S."/>
            <person name="Salvioli di Fossalunga A."/>
            <person name="Amselem J."/>
            <person name="Novero M."/>
            <person name="Xianan X."/>
            <person name="Sedzielewska Toro K."/>
            <person name="Morin E."/>
            <person name="Lipzen A."/>
            <person name="Grigoriev I.V."/>
            <person name="Henrissat B."/>
            <person name="Martin F.M."/>
            <person name="Bonfante P."/>
        </authorList>
    </citation>
    <scope>NUCLEOTIDE SEQUENCE [LARGE SCALE GENOMIC DNA]</scope>
    <source>
        <strain evidence="1 2">BEG34</strain>
    </source>
</reference>
<dbReference type="AlphaFoldDB" id="A0A8H3X9I3"/>
<evidence type="ECO:0000313" key="1">
    <source>
        <dbReference type="EMBL" id="KAF0430282.1"/>
    </source>
</evidence>
<organism evidence="1 2">
    <name type="scientific">Gigaspora margarita</name>
    <dbReference type="NCBI Taxonomy" id="4874"/>
    <lineage>
        <taxon>Eukaryota</taxon>
        <taxon>Fungi</taxon>
        <taxon>Fungi incertae sedis</taxon>
        <taxon>Mucoromycota</taxon>
        <taxon>Glomeromycotina</taxon>
        <taxon>Glomeromycetes</taxon>
        <taxon>Diversisporales</taxon>
        <taxon>Gigasporaceae</taxon>
        <taxon>Gigaspora</taxon>
    </lineage>
</organism>
<keyword evidence="2" id="KW-1185">Reference proteome</keyword>
<evidence type="ECO:0000313" key="2">
    <source>
        <dbReference type="Proteomes" id="UP000439903"/>
    </source>
</evidence>
<gene>
    <name evidence="1" type="ORF">F8M41_005563</name>
</gene>
<accession>A0A8H3X9I3</accession>
<sequence>MINLPNECLFKILINLKNYHDLKRYHKTLNSCLLVNRQWCRNAVRLLWSEIEIHGNKSLLRMCLLALNEEEKALLKPFEIMLPNDPKPLFKYLTYTTVIHISSINGGEKWVSHLADYSWSDLAQKIRYSLIKMFLRTSERLKHLTSF</sequence>
<comment type="caution">
    <text evidence="1">The sequence shown here is derived from an EMBL/GenBank/DDBJ whole genome shotgun (WGS) entry which is preliminary data.</text>
</comment>
<dbReference type="OrthoDB" id="2305901at2759"/>
<dbReference type="Proteomes" id="UP000439903">
    <property type="component" value="Unassembled WGS sequence"/>
</dbReference>
<name>A0A8H3X9I3_GIGMA</name>
<protein>
    <submittedName>
        <fullName evidence="1">F-box domain-containing protein</fullName>
    </submittedName>
</protein>
<proteinExistence type="predicted"/>
<dbReference type="EMBL" id="WTPW01001525">
    <property type="protein sequence ID" value="KAF0430282.1"/>
    <property type="molecule type" value="Genomic_DNA"/>
</dbReference>